<dbReference type="RefSeq" id="WP_168135943.1">
    <property type="nucleotide sequence ID" value="NZ_JAAVJH010000017.1"/>
</dbReference>
<evidence type="ECO:0000313" key="2">
    <source>
        <dbReference type="Proteomes" id="UP000732399"/>
    </source>
</evidence>
<organism evidence="1 2">
    <name type="scientific">Sphingomonas corticis</name>
    <dbReference type="NCBI Taxonomy" id="2722791"/>
    <lineage>
        <taxon>Bacteria</taxon>
        <taxon>Pseudomonadati</taxon>
        <taxon>Pseudomonadota</taxon>
        <taxon>Alphaproteobacteria</taxon>
        <taxon>Sphingomonadales</taxon>
        <taxon>Sphingomonadaceae</taxon>
        <taxon>Sphingomonas</taxon>
    </lineage>
</organism>
<gene>
    <name evidence="1" type="ORF">HBH26_17540</name>
</gene>
<keyword evidence="2" id="KW-1185">Reference proteome</keyword>
<dbReference type="Proteomes" id="UP000732399">
    <property type="component" value="Unassembled WGS sequence"/>
</dbReference>
<reference evidence="1 2" key="1">
    <citation type="submission" date="2020-03" db="EMBL/GenBank/DDBJ databases">
        <authorList>
            <person name="Wang L."/>
            <person name="He N."/>
            <person name="Li Y."/>
            <person name="Fang Y."/>
            <person name="Zhang F."/>
        </authorList>
    </citation>
    <scope>NUCLEOTIDE SEQUENCE [LARGE SCALE GENOMIC DNA]</scope>
    <source>
        <strain evidence="1 2">36D10-4-7</strain>
    </source>
</reference>
<sequence length="88" mass="10035">MPPALLLESVWMVARSRALAAASRDAIGRSRERIERTAQIIMRTHSLPDFELSVREMDPLRQAALIEASVRRAQQREIDREMRGPPAK</sequence>
<protein>
    <submittedName>
        <fullName evidence="1">Uncharacterized protein</fullName>
    </submittedName>
</protein>
<accession>A0ABX1CST1</accession>
<proteinExistence type="predicted"/>
<dbReference type="EMBL" id="JAAVJH010000017">
    <property type="protein sequence ID" value="NJR80386.1"/>
    <property type="molecule type" value="Genomic_DNA"/>
</dbReference>
<name>A0ABX1CST1_9SPHN</name>
<evidence type="ECO:0000313" key="1">
    <source>
        <dbReference type="EMBL" id="NJR80386.1"/>
    </source>
</evidence>
<comment type="caution">
    <text evidence="1">The sequence shown here is derived from an EMBL/GenBank/DDBJ whole genome shotgun (WGS) entry which is preliminary data.</text>
</comment>